<protein>
    <submittedName>
        <fullName evidence="1">Uncharacterized protein</fullName>
    </submittedName>
</protein>
<reference evidence="1 2" key="1">
    <citation type="journal article" date="2018" name="Evol. Lett.">
        <title>Horizontal gene cluster transfer increased hallucinogenic mushroom diversity.</title>
        <authorList>
            <person name="Reynolds H.T."/>
            <person name="Vijayakumar V."/>
            <person name="Gluck-Thaler E."/>
            <person name="Korotkin H.B."/>
            <person name="Matheny P.B."/>
            <person name="Slot J.C."/>
        </authorList>
    </citation>
    <scope>NUCLEOTIDE SEQUENCE [LARGE SCALE GENOMIC DNA]</scope>
    <source>
        <strain evidence="1 2">2631</strain>
    </source>
</reference>
<dbReference type="Proteomes" id="UP000283269">
    <property type="component" value="Unassembled WGS sequence"/>
</dbReference>
<dbReference type="InParanoid" id="A0A409XDN7"/>
<keyword evidence="2" id="KW-1185">Reference proteome</keyword>
<accession>A0A409XDN7</accession>
<comment type="caution">
    <text evidence="1">The sequence shown here is derived from an EMBL/GenBank/DDBJ whole genome shotgun (WGS) entry which is preliminary data.</text>
</comment>
<sequence length="115" mass="13049">MFTSERPSSQLVWIGFDQRVWDENEIPSGSGPDSLHLLFLKEDSGSLDTQWTDFGQFRQGCKIGPRIVLTLPRTLIIMTRSTNGGTGKDWDWDWDWELRVAAVAEADDSEEESDA</sequence>
<organism evidence="1 2">
    <name type="scientific">Psilocybe cyanescens</name>
    <dbReference type="NCBI Taxonomy" id="93625"/>
    <lineage>
        <taxon>Eukaryota</taxon>
        <taxon>Fungi</taxon>
        <taxon>Dikarya</taxon>
        <taxon>Basidiomycota</taxon>
        <taxon>Agaricomycotina</taxon>
        <taxon>Agaricomycetes</taxon>
        <taxon>Agaricomycetidae</taxon>
        <taxon>Agaricales</taxon>
        <taxon>Agaricineae</taxon>
        <taxon>Strophariaceae</taxon>
        <taxon>Psilocybe</taxon>
    </lineage>
</organism>
<gene>
    <name evidence="1" type="ORF">CVT25_009596</name>
</gene>
<name>A0A409XDN7_PSICY</name>
<evidence type="ECO:0000313" key="1">
    <source>
        <dbReference type="EMBL" id="PPQ88855.1"/>
    </source>
</evidence>
<evidence type="ECO:0000313" key="2">
    <source>
        <dbReference type="Proteomes" id="UP000283269"/>
    </source>
</evidence>
<dbReference type="EMBL" id="NHYD01002001">
    <property type="protein sequence ID" value="PPQ88855.1"/>
    <property type="molecule type" value="Genomic_DNA"/>
</dbReference>
<dbReference type="AlphaFoldDB" id="A0A409XDN7"/>
<proteinExistence type="predicted"/>